<accession>A0A345HBS8</accession>
<reference evidence="1 2" key="1">
    <citation type="submission" date="2018-07" db="EMBL/GenBank/DDBJ databases">
        <title>Complete genome sequence of Flavobacterium arcticum type strain SM1502T.</title>
        <authorList>
            <person name="Li Y."/>
            <person name="Li D.-D."/>
        </authorList>
    </citation>
    <scope>NUCLEOTIDE SEQUENCE [LARGE SCALE GENOMIC DNA]</scope>
    <source>
        <strain evidence="1 2">SM1502</strain>
    </source>
</reference>
<dbReference type="EMBL" id="CP031188">
    <property type="protein sequence ID" value="AXG74038.1"/>
    <property type="molecule type" value="Genomic_DNA"/>
</dbReference>
<sequence length="80" mass="8803">MAKAFELAVAQTPNASLRHVCNFLYATAFNARASLMRCVVASSVGVVIARRYDVAIFFISSFVLTQKNQKVKAGMIFDNI</sequence>
<dbReference type="KEGG" id="fat:DVK85_07175"/>
<dbReference type="Proteomes" id="UP000253951">
    <property type="component" value="Chromosome"/>
</dbReference>
<protein>
    <submittedName>
        <fullName evidence="1">Uncharacterized protein</fullName>
    </submittedName>
</protein>
<gene>
    <name evidence="1" type="ORF">DVK85_07175</name>
</gene>
<organism evidence="1 2">
    <name type="scientific">Flavobacterium arcticum</name>
    <dbReference type="NCBI Taxonomy" id="1784713"/>
    <lineage>
        <taxon>Bacteria</taxon>
        <taxon>Pseudomonadati</taxon>
        <taxon>Bacteroidota</taxon>
        <taxon>Flavobacteriia</taxon>
        <taxon>Flavobacteriales</taxon>
        <taxon>Flavobacteriaceae</taxon>
        <taxon>Flavobacterium</taxon>
    </lineage>
</organism>
<proteinExistence type="predicted"/>
<name>A0A345HBS8_9FLAO</name>
<evidence type="ECO:0000313" key="2">
    <source>
        <dbReference type="Proteomes" id="UP000253951"/>
    </source>
</evidence>
<keyword evidence="2" id="KW-1185">Reference proteome</keyword>
<evidence type="ECO:0000313" key="1">
    <source>
        <dbReference type="EMBL" id="AXG74038.1"/>
    </source>
</evidence>
<dbReference type="AlphaFoldDB" id="A0A345HBS8"/>